<keyword evidence="4 6" id="KW-1133">Transmembrane helix</keyword>
<dbReference type="CDD" id="cd06580">
    <property type="entry name" value="TM_PBP1_transp_TpRbsC_like"/>
    <property type="match status" value="1"/>
</dbReference>
<dbReference type="RefSeq" id="WP_013253444.1">
    <property type="nucleotide sequence ID" value="NC_014364.1"/>
</dbReference>
<dbReference type="PANTHER" id="PTHR43370">
    <property type="entry name" value="SUGAR ABC TRANSPORTER INTEGRAL MEMBRANE PROTEIN-RELATED"/>
    <property type="match status" value="1"/>
</dbReference>
<keyword evidence="8" id="KW-1185">Reference proteome</keyword>
<dbReference type="Proteomes" id="UP000002318">
    <property type="component" value="Chromosome"/>
</dbReference>
<dbReference type="KEGG" id="ssm:Spirs_0845"/>
<name>E1RCA0_SEDSS</name>
<proteinExistence type="predicted"/>
<dbReference type="HOGENOM" id="CLU_040769_1_3_12"/>
<sequence length="306" mass="32441">MFWQLIFSSSFLFSVLRVSTPIVFAALGALISDRAGIVNIGLEGIMLTAALGGVIGSAYTGSAALGLFFAVLSGLLFSAILAWFTLKMKTDVILGGIALNLFASGGTIFFLSILTGEKGTSSSLPSKVLPDITLPLIARIPVLGDILSGHNLLTYVCILSVVGLWYLMNHTPLGYWIRAVGENHHAAESVGIDIFRIRFAALLMSGLFAALGGAFLSMGYVSWFSRDMSAGRGWIALAAEAMGGGLVVRTTITAAFFGLADALANTLQTINLPSELVKTIPYLGTIIGLALYAVRRSRREQKKGRS</sequence>
<keyword evidence="5 6" id="KW-0472">Membrane</keyword>
<evidence type="ECO:0000256" key="2">
    <source>
        <dbReference type="ARBA" id="ARBA00022475"/>
    </source>
</evidence>
<keyword evidence="3 6" id="KW-0812">Transmembrane</keyword>
<organism evidence="7 8">
    <name type="scientific">Sediminispirochaeta smaragdinae (strain DSM 11293 / JCM 15392 / SEBR 4228)</name>
    <name type="common">Spirochaeta smaragdinae</name>
    <dbReference type="NCBI Taxonomy" id="573413"/>
    <lineage>
        <taxon>Bacteria</taxon>
        <taxon>Pseudomonadati</taxon>
        <taxon>Spirochaetota</taxon>
        <taxon>Spirochaetia</taxon>
        <taxon>Spirochaetales</taxon>
        <taxon>Spirochaetaceae</taxon>
        <taxon>Sediminispirochaeta</taxon>
    </lineage>
</organism>
<dbReference type="PANTHER" id="PTHR43370:SF1">
    <property type="entry name" value="GUANOSINE ABC TRANSPORTER PERMEASE PROTEIN NUPQ"/>
    <property type="match status" value="1"/>
</dbReference>
<dbReference type="OrthoDB" id="368246at2"/>
<protein>
    <submittedName>
        <fullName evidence="7">Inner-membrane translocator</fullName>
    </submittedName>
</protein>
<keyword evidence="2" id="KW-1003">Cell membrane</keyword>
<comment type="subcellular location">
    <subcellularLocation>
        <location evidence="1">Cell membrane</location>
        <topology evidence="1">Multi-pass membrane protein</topology>
    </subcellularLocation>
</comment>
<feature type="transmembrane region" description="Helical" evidence="6">
    <location>
        <begin position="35"/>
        <end position="56"/>
    </location>
</feature>
<evidence type="ECO:0000256" key="1">
    <source>
        <dbReference type="ARBA" id="ARBA00004651"/>
    </source>
</evidence>
<evidence type="ECO:0000256" key="3">
    <source>
        <dbReference type="ARBA" id="ARBA00022692"/>
    </source>
</evidence>
<dbReference type="GO" id="GO:0022857">
    <property type="term" value="F:transmembrane transporter activity"/>
    <property type="evidence" value="ECO:0007669"/>
    <property type="project" value="InterPro"/>
</dbReference>
<accession>E1RCA0</accession>
<evidence type="ECO:0000256" key="5">
    <source>
        <dbReference type="ARBA" id="ARBA00023136"/>
    </source>
</evidence>
<dbReference type="Pfam" id="PF02653">
    <property type="entry name" value="BPD_transp_2"/>
    <property type="match status" value="1"/>
</dbReference>
<reference evidence="7 8" key="1">
    <citation type="journal article" date="2010" name="Stand. Genomic Sci.">
        <title>Complete genome sequence of Spirochaeta smaragdinae type strain (SEBR 4228).</title>
        <authorList>
            <person name="Mavromatis K."/>
            <person name="Yasawong M."/>
            <person name="Chertkov O."/>
            <person name="Lapidus A."/>
            <person name="Lucas S."/>
            <person name="Nolan M."/>
            <person name="Del Rio T.G."/>
            <person name="Tice H."/>
            <person name="Cheng J.F."/>
            <person name="Pitluck S."/>
            <person name="Liolios K."/>
            <person name="Ivanova N."/>
            <person name="Tapia R."/>
            <person name="Han C."/>
            <person name="Bruce D."/>
            <person name="Goodwin L."/>
            <person name="Pati A."/>
            <person name="Chen A."/>
            <person name="Palaniappan K."/>
            <person name="Land M."/>
            <person name="Hauser L."/>
            <person name="Chang Y.J."/>
            <person name="Jeffries C.D."/>
            <person name="Detter J.C."/>
            <person name="Rohde M."/>
            <person name="Brambilla E."/>
            <person name="Spring S."/>
            <person name="Goker M."/>
            <person name="Sikorski J."/>
            <person name="Woyke T."/>
            <person name="Bristow J."/>
            <person name="Eisen J.A."/>
            <person name="Markowitz V."/>
            <person name="Hugenholtz P."/>
            <person name="Klenk H.P."/>
            <person name="Kyrpides N.C."/>
        </authorList>
    </citation>
    <scope>NUCLEOTIDE SEQUENCE [LARGE SCALE GENOMIC DNA]</scope>
    <source>
        <strain evidence="8">DSM 11293 / JCM 15392 / SEBR 4228</strain>
    </source>
</reference>
<dbReference type="AlphaFoldDB" id="E1RCA0"/>
<dbReference type="GO" id="GO:0005886">
    <property type="term" value="C:plasma membrane"/>
    <property type="evidence" value="ECO:0007669"/>
    <property type="project" value="UniProtKB-SubCell"/>
</dbReference>
<feature type="transmembrane region" description="Helical" evidence="6">
    <location>
        <begin position="279"/>
        <end position="295"/>
    </location>
</feature>
<feature type="transmembrane region" description="Helical" evidence="6">
    <location>
        <begin position="92"/>
        <end position="114"/>
    </location>
</feature>
<feature type="transmembrane region" description="Helical" evidence="6">
    <location>
        <begin position="152"/>
        <end position="168"/>
    </location>
</feature>
<gene>
    <name evidence="7" type="ordered locus">Spirs_0845</name>
</gene>
<evidence type="ECO:0000313" key="8">
    <source>
        <dbReference type="Proteomes" id="UP000002318"/>
    </source>
</evidence>
<evidence type="ECO:0000313" key="7">
    <source>
        <dbReference type="EMBL" id="ADK79980.1"/>
    </source>
</evidence>
<feature type="transmembrane region" description="Helical" evidence="6">
    <location>
        <begin position="199"/>
        <end position="221"/>
    </location>
</feature>
<dbReference type="eggNOG" id="COG1079">
    <property type="taxonomic scope" value="Bacteria"/>
</dbReference>
<evidence type="ECO:0000256" key="4">
    <source>
        <dbReference type="ARBA" id="ARBA00022989"/>
    </source>
</evidence>
<dbReference type="InterPro" id="IPR001851">
    <property type="entry name" value="ABC_transp_permease"/>
</dbReference>
<dbReference type="EMBL" id="CP002116">
    <property type="protein sequence ID" value="ADK79980.1"/>
    <property type="molecule type" value="Genomic_DNA"/>
</dbReference>
<dbReference type="STRING" id="573413.Spirs_0845"/>
<evidence type="ECO:0000256" key="6">
    <source>
        <dbReference type="SAM" id="Phobius"/>
    </source>
</evidence>
<feature type="transmembrane region" description="Helical" evidence="6">
    <location>
        <begin position="63"/>
        <end position="86"/>
    </location>
</feature>